<protein>
    <submittedName>
        <fullName evidence="2">Lipoprotein LpqS</fullName>
    </submittedName>
</protein>
<feature type="transmembrane region" description="Helical" evidence="1">
    <location>
        <begin position="86"/>
        <end position="109"/>
    </location>
</feature>
<keyword evidence="1" id="KW-0812">Transmembrane</keyword>
<keyword evidence="2" id="KW-0449">Lipoprotein</keyword>
<proteinExistence type="predicted"/>
<evidence type="ECO:0000313" key="3">
    <source>
        <dbReference type="Proteomes" id="UP000267289"/>
    </source>
</evidence>
<sequence length="135" mass="13755">MSDRSWLVSVVAVAALVWALVAVGAHGGLLSGQRHGVHFGHPLVSSLGGEFAANVDHPHVVDASRHSHHPEQFAAAVLPQRAGAALVVLGLVVAVVAVAGVAGAVVVPVGRGPPWGLAGVVAGRDLLTRFCLLRR</sequence>
<keyword evidence="3" id="KW-1185">Reference proteome</keyword>
<keyword evidence="1" id="KW-0472">Membrane</keyword>
<dbReference type="RefSeq" id="WP_082274549.1">
    <property type="nucleotide sequence ID" value="NZ_UPHQ01000165.1"/>
</dbReference>
<dbReference type="EMBL" id="UPHQ01000165">
    <property type="protein sequence ID" value="VBA40715.1"/>
    <property type="molecule type" value="Genomic_DNA"/>
</dbReference>
<accession>A0A498Q8I9</accession>
<dbReference type="InterPro" id="IPR058714">
    <property type="entry name" value="LpqS"/>
</dbReference>
<dbReference type="AlphaFoldDB" id="A0A498Q8I9"/>
<evidence type="ECO:0000256" key="1">
    <source>
        <dbReference type="SAM" id="Phobius"/>
    </source>
</evidence>
<organism evidence="2 3">
    <name type="scientific">Mycobacterium innocens</name>
    <dbReference type="NCBI Taxonomy" id="2341083"/>
    <lineage>
        <taxon>Bacteria</taxon>
        <taxon>Bacillati</taxon>
        <taxon>Actinomycetota</taxon>
        <taxon>Actinomycetes</taxon>
        <taxon>Mycobacteriales</taxon>
        <taxon>Mycobacteriaceae</taxon>
        <taxon>Mycobacterium</taxon>
    </lineage>
</organism>
<name>A0A498Q8I9_9MYCO</name>
<reference evidence="2 3" key="1">
    <citation type="submission" date="2018-09" db="EMBL/GenBank/DDBJ databases">
        <authorList>
            <person name="Tagini F."/>
        </authorList>
    </citation>
    <scope>NUCLEOTIDE SEQUENCE [LARGE SCALE GENOMIC DNA]</scope>
    <source>
        <strain evidence="2 3">MK13</strain>
    </source>
</reference>
<dbReference type="Proteomes" id="UP000267289">
    <property type="component" value="Unassembled WGS sequence"/>
</dbReference>
<feature type="transmembrane region" description="Helical" evidence="1">
    <location>
        <begin position="6"/>
        <end position="25"/>
    </location>
</feature>
<keyword evidence="1" id="KW-1133">Transmembrane helix</keyword>
<gene>
    <name evidence="2" type="primary">lpqS_1</name>
    <name evidence="2" type="ORF">LAUMK13_03197</name>
</gene>
<evidence type="ECO:0000313" key="2">
    <source>
        <dbReference type="EMBL" id="VBA40715.1"/>
    </source>
</evidence>
<dbReference type="Pfam" id="PF26327">
    <property type="entry name" value="LpqS"/>
    <property type="match status" value="1"/>
</dbReference>